<evidence type="ECO:0008006" key="4">
    <source>
        <dbReference type="Google" id="ProtNLM"/>
    </source>
</evidence>
<evidence type="ECO:0000313" key="3">
    <source>
        <dbReference type="Proteomes" id="UP000242875"/>
    </source>
</evidence>
<organism evidence="2 3">
    <name type="scientific">Bifiguratus adelaidae</name>
    <dbReference type="NCBI Taxonomy" id="1938954"/>
    <lineage>
        <taxon>Eukaryota</taxon>
        <taxon>Fungi</taxon>
        <taxon>Fungi incertae sedis</taxon>
        <taxon>Mucoromycota</taxon>
        <taxon>Mucoromycotina</taxon>
        <taxon>Endogonomycetes</taxon>
        <taxon>Endogonales</taxon>
        <taxon>Endogonales incertae sedis</taxon>
        <taxon>Bifiguratus</taxon>
    </lineage>
</organism>
<dbReference type="SUPFAM" id="SSF117839">
    <property type="entry name" value="WWE domain"/>
    <property type="match status" value="1"/>
</dbReference>
<feature type="compositionally biased region" description="Basic and acidic residues" evidence="1">
    <location>
        <begin position="42"/>
        <end position="59"/>
    </location>
</feature>
<sequence length="194" mass="22033">MVPRTPGQRGSRYDRGAPMSGQGYNAGYEVGTASIEPSTSDFARHHPTEPQGRDIEHRLPVLYKAGPSLPPPPPSLTHQSTPVPHSLAYPRPPDYRSYGTDTSTSNTLRSVYPPPERQREVTWLFWKESQWYPFEHANHAKIEQAFTLGGVYVDIRDKSFPDLKYVRVFPTRFYLSYLGMKYRICSVLQGDSVS</sequence>
<proteinExistence type="predicted"/>
<comment type="caution">
    <text evidence="2">The sequence shown here is derived from an EMBL/GenBank/DDBJ whole genome shotgun (WGS) entry which is preliminary data.</text>
</comment>
<gene>
    <name evidence="2" type="ORF">BZG36_04259</name>
</gene>
<evidence type="ECO:0000256" key="1">
    <source>
        <dbReference type="SAM" id="MobiDB-lite"/>
    </source>
</evidence>
<dbReference type="Proteomes" id="UP000242875">
    <property type="component" value="Unassembled WGS sequence"/>
</dbReference>
<dbReference type="AlphaFoldDB" id="A0A261XVX6"/>
<accession>A0A261XVX6</accession>
<feature type="region of interest" description="Disordered" evidence="1">
    <location>
        <begin position="1"/>
        <end position="113"/>
    </location>
</feature>
<dbReference type="EMBL" id="MVBO01000146">
    <property type="protein sequence ID" value="OZJ02507.1"/>
    <property type="molecule type" value="Genomic_DNA"/>
</dbReference>
<keyword evidence="3" id="KW-1185">Reference proteome</keyword>
<reference evidence="2 3" key="1">
    <citation type="journal article" date="2017" name="Mycologia">
        <title>Bifiguratus adelaidae, gen. et sp. nov., a new member of Mucoromycotina in endophytic and soil-dwelling habitats.</title>
        <authorList>
            <person name="Torres-Cruz T.J."/>
            <person name="Billingsley Tobias T.L."/>
            <person name="Almatruk M."/>
            <person name="Hesse C."/>
            <person name="Kuske C.R."/>
            <person name="Desiro A."/>
            <person name="Benucci G.M."/>
            <person name="Bonito G."/>
            <person name="Stajich J.E."/>
            <person name="Dunlap C."/>
            <person name="Arnold A.E."/>
            <person name="Porras-Alfaro A."/>
        </authorList>
    </citation>
    <scope>NUCLEOTIDE SEQUENCE [LARGE SCALE GENOMIC DNA]</scope>
    <source>
        <strain evidence="2 3">AZ0501</strain>
    </source>
</reference>
<dbReference type="InterPro" id="IPR037197">
    <property type="entry name" value="WWE_dom_sf"/>
</dbReference>
<evidence type="ECO:0000313" key="2">
    <source>
        <dbReference type="EMBL" id="OZJ02507.1"/>
    </source>
</evidence>
<protein>
    <recommendedName>
        <fullName evidence="4">WWE domain-containing protein</fullName>
    </recommendedName>
</protein>
<dbReference type="OrthoDB" id="2282145at2759"/>
<name>A0A261XVX6_9FUNG</name>
<feature type="compositionally biased region" description="Polar residues" evidence="1">
    <location>
        <begin position="99"/>
        <end position="109"/>
    </location>
</feature>